<protein>
    <submittedName>
        <fullName evidence="1">Uncharacterized protein</fullName>
    </submittedName>
</protein>
<sequence length="108" mass="12066">MTTIPERHTTGTLQENPRKSVSCSKTIDLEIFQKPSLLSSCTTRTVGVNDKAVAFTVTTRKDRIAVPLDVNWEIQRAKNLIANNVHLAVETTHEENVSTEAICQYPIE</sequence>
<proteinExistence type="predicted"/>
<dbReference type="HOGENOM" id="CLU_2192809_0_0_7"/>
<dbReference type="AlphaFoldDB" id="I4CCG6"/>
<dbReference type="STRING" id="706587.Desti_4633"/>
<organism evidence="1 2">
    <name type="scientific">Desulfomonile tiedjei (strain ATCC 49306 / DSM 6799 / DCB-1)</name>
    <dbReference type="NCBI Taxonomy" id="706587"/>
    <lineage>
        <taxon>Bacteria</taxon>
        <taxon>Pseudomonadati</taxon>
        <taxon>Thermodesulfobacteriota</taxon>
        <taxon>Desulfomonilia</taxon>
        <taxon>Desulfomonilales</taxon>
        <taxon>Desulfomonilaceae</taxon>
        <taxon>Desulfomonile</taxon>
    </lineage>
</organism>
<evidence type="ECO:0000313" key="2">
    <source>
        <dbReference type="Proteomes" id="UP000006055"/>
    </source>
</evidence>
<dbReference type="KEGG" id="dti:Desti_4633"/>
<name>I4CCG6_DESTA</name>
<accession>I4CCG6</accession>
<dbReference type="RefSeq" id="WP_014812367.1">
    <property type="nucleotide sequence ID" value="NC_018025.1"/>
</dbReference>
<reference evidence="2" key="1">
    <citation type="submission" date="2012-06" db="EMBL/GenBank/DDBJ databases">
        <title>Complete sequence of chromosome of Desulfomonile tiedjei DSM 6799.</title>
        <authorList>
            <person name="Lucas S."/>
            <person name="Copeland A."/>
            <person name="Lapidus A."/>
            <person name="Glavina del Rio T."/>
            <person name="Dalin E."/>
            <person name="Tice H."/>
            <person name="Bruce D."/>
            <person name="Goodwin L."/>
            <person name="Pitluck S."/>
            <person name="Peters L."/>
            <person name="Ovchinnikova G."/>
            <person name="Zeytun A."/>
            <person name="Lu M."/>
            <person name="Kyrpides N."/>
            <person name="Mavromatis K."/>
            <person name="Ivanova N."/>
            <person name="Brettin T."/>
            <person name="Detter J.C."/>
            <person name="Han C."/>
            <person name="Larimer F."/>
            <person name="Land M."/>
            <person name="Hauser L."/>
            <person name="Markowitz V."/>
            <person name="Cheng J.-F."/>
            <person name="Hugenholtz P."/>
            <person name="Woyke T."/>
            <person name="Wu D."/>
            <person name="Spring S."/>
            <person name="Schroeder M."/>
            <person name="Brambilla E."/>
            <person name="Klenk H.-P."/>
            <person name="Eisen J.A."/>
        </authorList>
    </citation>
    <scope>NUCLEOTIDE SEQUENCE [LARGE SCALE GENOMIC DNA]</scope>
    <source>
        <strain evidence="2">ATCC 49306 / DSM 6799 / DCB-1</strain>
    </source>
</reference>
<evidence type="ECO:0000313" key="1">
    <source>
        <dbReference type="EMBL" id="AFM27257.1"/>
    </source>
</evidence>
<keyword evidence="2" id="KW-1185">Reference proteome</keyword>
<dbReference type="EMBL" id="CP003360">
    <property type="protein sequence ID" value="AFM27257.1"/>
    <property type="molecule type" value="Genomic_DNA"/>
</dbReference>
<dbReference type="Proteomes" id="UP000006055">
    <property type="component" value="Chromosome"/>
</dbReference>
<gene>
    <name evidence="1" type="ordered locus">Desti_4633</name>
</gene>